<keyword evidence="4" id="KW-1185">Reference proteome</keyword>
<dbReference type="CDD" id="cd05374">
    <property type="entry name" value="17beta-HSD-like_SDR_c"/>
    <property type="match status" value="1"/>
</dbReference>
<dbReference type="GO" id="GO:0008202">
    <property type="term" value="P:steroid metabolic process"/>
    <property type="evidence" value="ECO:0007669"/>
    <property type="project" value="TreeGrafter"/>
</dbReference>
<comment type="similarity">
    <text evidence="1">Belongs to the short-chain dehydrogenases/reductases (SDR) family.</text>
</comment>
<sequence length="293" mass="31379">MMNNQAGSVLITGASTGIGRACALHLVARGFQVFAGVRSPEHAEQLRLASGGRVTTVMLDVTDAAQIDAAVATIRAQTNGQGLRALVNNAGIAVPGPLEVVPIEAFRRQLEVNTLSPIAVTQAFLPLLRESSRPATIVNMGSISGRFTHPLFGPYSASKFALEACSDALRIELSPWGIRVVCIEPGIIATPIWDKTLASSLQMLADVSQARLAPYQPLIDMVKATVKPGMGIPPERVARVVGQAITCRRPRARYVIGLDAYGQLVLIHLPTWLRDWLVRLALPPFGDLAPSKK</sequence>
<dbReference type="InterPro" id="IPR036291">
    <property type="entry name" value="NAD(P)-bd_dom_sf"/>
</dbReference>
<dbReference type="Gene3D" id="3.40.50.720">
    <property type="entry name" value="NAD(P)-binding Rossmann-like Domain"/>
    <property type="match status" value="1"/>
</dbReference>
<accession>A0A2H3KFS3</accession>
<evidence type="ECO:0000313" key="4">
    <source>
        <dbReference type="Proteomes" id="UP000220922"/>
    </source>
</evidence>
<dbReference type="AlphaFoldDB" id="A0A2H3KFS3"/>
<dbReference type="EMBL" id="LYXE01000188">
    <property type="protein sequence ID" value="PDV96544.1"/>
    <property type="molecule type" value="Genomic_DNA"/>
</dbReference>
<evidence type="ECO:0000313" key="3">
    <source>
        <dbReference type="EMBL" id="PDV96544.1"/>
    </source>
</evidence>
<dbReference type="PRINTS" id="PR00080">
    <property type="entry name" value="SDRFAMILY"/>
</dbReference>
<evidence type="ECO:0000256" key="1">
    <source>
        <dbReference type="RuleBase" id="RU000363"/>
    </source>
</evidence>
<dbReference type="PANTHER" id="PTHR43313:SF1">
    <property type="entry name" value="3BETA-HYDROXYSTEROID DEHYDROGENASE DHS-16"/>
    <property type="match status" value="1"/>
</dbReference>
<gene>
    <name evidence="3" type="ORF">A9Q02_06195</name>
</gene>
<protein>
    <recommendedName>
        <fullName evidence="2">Ketoreductase domain-containing protein</fullName>
    </recommendedName>
</protein>
<organism evidence="3 4">
    <name type="scientific">Candidatus Chloroploca asiatica</name>
    <dbReference type="NCBI Taxonomy" id="1506545"/>
    <lineage>
        <taxon>Bacteria</taxon>
        <taxon>Bacillati</taxon>
        <taxon>Chloroflexota</taxon>
        <taxon>Chloroflexia</taxon>
        <taxon>Chloroflexales</taxon>
        <taxon>Chloroflexineae</taxon>
        <taxon>Oscillochloridaceae</taxon>
        <taxon>Candidatus Chloroploca</taxon>
    </lineage>
</organism>
<dbReference type="SUPFAM" id="SSF51735">
    <property type="entry name" value="NAD(P)-binding Rossmann-fold domains"/>
    <property type="match status" value="1"/>
</dbReference>
<dbReference type="OrthoDB" id="9808814at2"/>
<dbReference type="Proteomes" id="UP000220922">
    <property type="component" value="Unassembled WGS sequence"/>
</dbReference>
<evidence type="ECO:0000259" key="2">
    <source>
        <dbReference type="SMART" id="SM00822"/>
    </source>
</evidence>
<dbReference type="Pfam" id="PF00106">
    <property type="entry name" value="adh_short"/>
    <property type="match status" value="1"/>
</dbReference>
<reference evidence="3 4" key="1">
    <citation type="submission" date="2016-05" db="EMBL/GenBank/DDBJ databases">
        <authorList>
            <person name="Lavstsen T."/>
            <person name="Jespersen J.S."/>
        </authorList>
    </citation>
    <scope>NUCLEOTIDE SEQUENCE [LARGE SCALE GENOMIC DNA]</scope>
    <source>
        <strain evidence="3 4">B7-9</strain>
    </source>
</reference>
<name>A0A2H3KFS3_9CHLR</name>
<dbReference type="GO" id="GO:0016491">
    <property type="term" value="F:oxidoreductase activity"/>
    <property type="evidence" value="ECO:0007669"/>
    <property type="project" value="TreeGrafter"/>
</dbReference>
<dbReference type="PRINTS" id="PR00081">
    <property type="entry name" value="GDHRDH"/>
</dbReference>
<dbReference type="InterPro" id="IPR057326">
    <property type="entry name" value="KR_dom"/>
</dbReference>
<proteinExistence type="inferred from homology"/>
<comment type="caution">
    <text evidence="3">The sequence shown here is derived from an EMBL/GenBank/DDBJ whole genome shotgun (WGS) entry which is preliminary data.</text>
</comment>
<dbReference type="SMART" id="SM00822">
    <property type="entry name" value="PKS_KR"/>
    <property type="match status" value="1"/>
</dbReference>
<dbReference type="RefSeq" id="WP_097655263.1">
    <property type="nucleotide sequence ID" value="NZ_LYXE01000188.1"/>
</dbReference>
<feature type="domain" description="Ketoreductase" evidence="2">
    <location>
        <begin position="7"/>
        <end position="186"/>
    </location>
</feature>
<dbReference type="InterPro" id="IPR002347">
    <property type="entry name" value="SDR_fam"/>
</dbReference>
<dbReference type="PANTHER" id="PTHR43313">
    <property type="entry name" value="SHORT-CHAIN DEHYDROGENASE/REDUCTASE FAMILY 9C"/>
    <property type="match status" value="1"/>
</dbReference>